<dbReference type="InterPro" id="IPR036390">
    <property type="entry name" value="WH_DNA-bd_sf"/>
</dbReference>
<evidence type="ECO:0000313" key="8">
    <source>
        <dbReference type="Proteomes" id="UP001164712"/>
    </source>
</evidence>
<dbReference type="RefSeq" id="WP_045046942.1">
    <property type="nucleotide sequence ID" value="NZ_CP114058.1"/>
</dbReference>
<evidence type="ECO:0000313" key="7">
    <source>
        <dbReference type="EMBL" id="WAT02002.1"/>
    </source>
</evidence>
<dbReference type="CDD" id="cd07377">
    <property type="entry name" value="WHTH_GntR"/>
    <property type="match status" value="1"/>
</dbReference>
<comment type="similarity">
    <text evidence="1">In the C-terminal section; belongs to the class-I pyridoxal-phosphate-dependent aminotransferase family.</text>
</comment>
<dbReference type="SUPFAM" id="SSF46785">
    <property type="entry name" value="Winged helix' DNA-binding domain"/>
    <property type="match status" value="1"/>
</dbReference>
<keyword evidence="4" id="KW-0238">DNA-binding</keyword>
<accession>A0ABY7HRF3</accession>
<keyword evidence="7" id="KW-0808">Transferase</keyword>
<dbReference type="CDD" id="cd00609">
    <property type="entry name" value="AAT_like"/>
    <property type="match status" value="1"/>
</dbReference>
<dbReference type="PRINTS" id="PR00035">
    <property type="entry name" value="HTHGNTR"/>
</dbReference>
<dbReference type="EMBL" id="CP114058">
    <property type="protein sequence ID" value="WAT02002.1"/>
    <property type="molecule type" value="Genomic_DNA"/>
</dbReference>
<dbReference type="InterPro" id="IPR000524">
    <property type="entry name" value="Tscrpt_reg_HTH_GntR"/>
</dbReference>
<name>A0ABY7HRF3_9GAMM</name>
<proteinExistence type="inferred from homology"/>
<evidence type="ECO:0000256" key="3">
    <source>
        <dbReference type="ARBA" id="ARBA00023015"/>
    </source>
</evidence>
<dbReference type="Gene3D" id="1.10.10.10">
    <property type="entry name" value="Winged helix-like DNA-binding domain superfamily/Winged helix DNA-binding domain"/>
    <property type="match status" value="1"/>
</dbReference>
<dbReference type="SUPFAM" id="SSF53383">
    <property type="entry name" value="PLP-dependent transferases"/>
    <property type="match status" value="1"/>
</dbReference>
<keyword evidence="5" id="KW-0804">Transcription</keyword>
<dbReference type="InterPro" id="IPR015421">
    <property type="entry name" value="PyrdxlP-dep_Trfase_major"/>
</dbReference>
<reference evidence="7" key="1">
    <citation type="submission" date="2022-12" db="EMBL/GenBank/DDBJ databases">
        <title>Complete genome sequence of an Australian strain of Rouxiella badensis DAR84756 and resolution of the R. badensis DSM100043 and R. chamberiensis DSM28324 genomes.</title>
        <authorList>
            <person name="Paul S."/>
            <person name="Anderson P.J."/>
            <person name="Maynard G."/>
            <person name="Dyall-Smith M."/>
            <person name="Kudinha T."/>
        </authorList>
    </citation>
    <scope>NUCLEOTIDE SEQUENCE</scope>
    <source>
        <strain evidence="7">DSM 28324</strain>
    </source>
</reference>
<dbReference type="InterPro" id="IPR036388">
    <property type="entry name" value="WH-like_DNA-bd_sf"/>
</dbReference>
<feature type="domain" description="HTH gntR-type" evidence="6">
    <location>
        <begin position="20"/>
        <end position="88"/>
    </location>
</feature>
<dbReference type="InterPro" id="IPR004839">
    <property type="entry name" value="Aminotransferase_I/II_large"/>
</dbReference>
<dbReference type="Pfam" id="PF00155">
    <property type="entry name" value="Aminotran_1_2"/>
    <property type="match status" value="1"/>
</dbReference>
<dbReference type="PANTHER" id="PTHR46577:SF1">
    <property type="entry name" value="HTH-TYPE TRANSCRIPTIONAL REGULATORY PROTEIN GABR"/>
    <property type="match status" value="1"/>
</dbReference>
<evidence type="ECO:0000256" key="5">
    <source>
        <dbReference type="ARBA" id="ARBA00023163"/>
    </source>
</evidence>
<evidence type="ECO:0000256" key="4">
    <source>
        <dbReference type="ARBA" id="ARBA00023125"/>
    </source>
</evidence>
<gene>
    <name evidence="7" type="ORF">O1V66_04765</name>
</gene>
<dbReference type="SMART" id="SM00345">
    <property type="entry name" value="HTH_GNTR"/>
    <property type="match status" value="1"/>
</dbReference>
<sequence length="479" mass="51339">MSDSISARRVRELVGTLSGKPVYASLAHALTLLIGDGQIPVGVRLPSERELMQALDLSRTTVSRAYASLRDLGYAYAHTGSGTFTSLPGGRERVRDRVLMPKGAAANSIDLNCAADSAASDVMMAYTAALSDLPAYLGGHGYFPSGLPVLQEAIAKTYQARGLATDPQQIIVTPGALTAFSVVVRALLSRRGTALIESPTYPNAAEMLRASGITLHEAGVDSHGWDIEGIMKSVKQLRPDLVYLIPDFHNPTGAVMSAAQREKLGRALHSQKTLTVVDETHQSLALDGQPMPDPFAASNPDCITLGSMSKAFWGGLRVGWIRAPHALVERLTHSRMSLDLGVPVAEQLAATYLLNKGPVSASHIERLRVQRDALIALVTTHLPDWQFIRPTGGLALWCQLPHRGATALAATLEESHVIISPGPVFSPSGGLDTYVRLPWTRPVAELEQAVMRIAAAWNTGLHTVSLASPARRRGRHPAI</sequence>
<dbReference type="Pfam" id="PF00392">
    <property type="entry name" value="GntR"/>
    <property type="match status" value="1"/>
</dbReference>
<dbReference type="PANTHER" id="PTHR46577">
    <property type="entry name" value="HTH-TYPE TRANSCRIPTIONAL REGULATORY PROTEIN GABR"/>
    <property type="match status" value="1"/>
</dbReference>
<keyword evidence="8" id="KW-1185">Reference proteome</keyword>
<dbReference type="InterPro" id="IPR051446">
    <property type="entry name" value="HTH_trans_reg/aminotransferase"/>
</dbReference>
<protein>
    <submittedName>
        <fullName evidence="7">PLP-dependent aminotransferase family protein</fullName>
    </submittedName>
</protein>
<evidence type="ECO:0000256" key="2">
    <source>
        <dbReference type="ARBA" id="ARBA00022898"/>
    </source>
</evidence>
<evidence type="ECO:0000259" key="6">
    <source>
        <dbReference type="PROSITE" id="PS50949"/>
    </source>
</evidence>
<dbReference type="InterPro" id="IPR015424">
    <property type="entry name" value="PyrdxlP-dep_Trfase"/>
</dbReference>
<dbReference type="PROSITE" id="PS50949">
    <property type="entry name" value="HTH_GNTR"/>
    <property type="match status" value="1"/>
</dbReference>
<dbReference type="GO" id="GO:0008483">
    <property type="term" value="F:transaminase activity"/>
    <property type="evidence" value="ECO:0007669"/>
    <property type="project" value="UniProtKB-KW"/>
</dbReference>
<organism evidence="7 8">
    <name type="scientific">Rouxiella chamberiensis</name>
    <dbReference type="NCBI Taxonomy" id="1513468"/>
    <lineage>
        <taxon>Bacteria</taxon>
        <taxon>Pseudomonadati</taxon>
        <taxon>Pseudomonadota</taxon>
        <taxon>Gammaproteobacteria</taxon>
        <taxon>Enterobacterales</taxon>
        <taxon>Yersiniaceae</taxon>
        <taxon>Rouxiella</taxon>
    </lineage>
</organism>
<keyword evidence="3" id="KW-0805">Transcription regulation</keyword>
<evidence type="ECO:0000256" key="1">
    <source>
        <dbReference type="ARBA" id="ARBA00005384"/>
    </source>
</evidence>
<keyword evidence="7" id="KW-0032">Aminotransferase</keyword>
<dbReference type="Proteomes" id="UP001164712">
    <property type="component" value="Chromosome"/>
</dbReference>
<dbReference type="Gene3D" id="3.40.640.10">
    <property type="entry name" value="Type I PLP-dependent aspartate aminotransferase-like (Major domain)"/>
    <property type="match status" value="1"/>
</dbReference>
<keyword evidence="2" id="KW-0663">Pyridoxal phosphate</keyword>